<sequence length="317" mass="36532">MLPHTIPLSQFYPSGTTEIQKLAQSTAELISGFSKKGGPNLSDYPLLNTLLQQFSRENIHKIFSADQLGLIRAAFGEALSPATIQGWAYHKPLGYAGDYQIIEKIYNYETSSNPQLSKWDEFFHTQKAPKAVRNRLSFFLDQLWKTKMETPSTSHILNLASGPGRDMYEALKVLGTSKLEIDCVDQDAQAIDYAKDLCRDFLSHIQFTHKNVFRFSPNKTYHLIWSAGLFDYFNDNIFKRTLKRFFTLLKTNGKMVIGNFTTENPSRGYMELFKWDLFHRSQMHLRMLAQECGFTENQIRIEQEPEGVNLFLVITKN</sequence>
<evidence type="ECO:0000313" key="2">
    <source>
        <dbReference type="EMBL" id="WNM56999.1"/>
    </source>
</evidence>
<feature type="domain" description="Methyltransferase" evidence="1">
    <location>
        <begin position="156"/>
        <end position="253"/>
    </location>
</feature>
<dbReference type="Proteomes" id="UP001302719">
    <property type="component" value="Chromosome"/>
</dbReference>
<dbReference type="KEGG" id="nall:PP769_13565"/>
<organism evidence="2 3">
    <name type="scientific">Candidatus Nitrospira allomarina</name>
    <dbReference type="NCBI Taxonomy" id="3020900"/>
    <lineage>
        <taxon>Bacteria</taxon>
        <taxon>Pseudomonadati</taxon>
        <taxon>Nitrospirota</taxon>
        <taxon>Nitrospiria</taxon>
        <taxon>Nitrospirales</taxon>
        <taxon>Nitrospiraceae</taxon>
        <taxon>Nitrospira</taxon>
    </lineage>
</organism>
<keyword evidence="2" id="KW-0489">Methyltransferase</keyword>
<proteinExistence type="predicted"/>
<dbReference type="RefSeq" id="WP_312640985.1">
    <property type="nucleotide sequence ID" value="NZ_CP116967.1"/>
</dbReference>
<dbReference type="SUPFAM" id="SSF53335">
    <property type="entry name" value="S-adenosyl-L-methionine-dependent methyltransferases"/>
    <property type="match status" value="1"/>
</dbReference>
<dbReference type="CDD" id="cd02440">
    <property type="entry name" value="AdoMet_MTases"/>
    <property type="match status" value="1"/>
</dbReference>
<dbReference type="GO" id="GO:0032259">
    <property type="term" value="P:methylation"/>
    <property type="evidence" value="ECO:0007669"/>
    <property type="project" value="UniProtKB-KW"/>
</dbReference>
<protein>
    <submittedName>
        <fullName evidence="2">Class I SAM-dependent methyltransferase</fullName>
    </submittedName>
</protein>
<dbReference type="Pfam" id="PF13649">
    <property type="entry name" value="Methyltransf_25"/>
    <property type="match status" value="1"/>
</dbReference>
<dbReference type="Gene3D" id="3.40.50.150">
    <property type="entry name" value="Vaccinia Virus protein VP39"/>
    <property type="match status" value="1"/>
</dbReference>
<dbReference type="InterPro" id="IPR029063">
    <property type="entry name" value="SAM-dependent_MTases_sf"/>
</dbReference>
<dbReference type="AlphaFoldDB" id="A0AA96JXW6"/>
<accession>A0AA96JXW6</accession>
<evidence type="ECO:0000259" key="1">
    <source>
        <dbReference type="Pfam" id="PF13649"/>
    </source>
</evidence>
<name>A0AA96JXW6_9BACT</name>
<gene>
    <name evidence="2" type="ORF">PP769_13565</name>
</gene>
<evidence type="ECO:0000313" key="3">
    <source>
        <dbReference type="Proteomes" id="UP001302719"/>
    </source>
</evidence>
<dbReference type="InterPro" id="IPR041698">
    <property type="entry name" value="Methyltransf_25"/>
</dbReference>
<reference evidence="2 3" key="1">
    <citation type="submission" date="2023-01" db="EMBL/GenBank/DDBJ databases">
        <title>Cultivation and genomic characterization of new, ubiquitous marine nitrite-oxidizing bacteria from the Nitrospirales.</title>
        <authorList>
            <person name="Mueller A.J."/>
            <person name="Daebeler A."/>
            <person name="Herbold C.W."/>
            <person name="Kirkegaard R.H."/>
            <person name="Daims H."/>
        </authorList>
    </citation>
    <scope>NUCLEOTIDE SEQUENCE [LARGE SCALE GENOMIC DNA]</scope>
    <source>
        <strain evidence="2 3">VA</strain>
    </source>
</reference>
<keyword evidence="2" id="KW-0808">Transferase</keyword>
<dbReference type="EMBL" id="CP116967">
    <property type="protein sequence ID" value="WNM56999.1"/>
    <property type="molecule type" value="Genomic_DNA"/>
</dbReference>
<dbReference type="GO" id="GO:0008168">
    <property type="term" value="F:methyltransferase activity"/>
    <property type="evidence" value="ECO:0007669"/>
    <property type="project" value="UniProtKB-KW"/>
</dbReference>
<keyword evidence="3" id="KW-1185">Reference proteome</keyword>